<keyword evidence="1" id="KW-0472">Membrane</keyword>
<evidence type="ECO:0000259" key="3">
    <source>
        <dbReference type="Pfam" id="PF16344"/>
    </source>
</evidence>
<accession>A0A1V9FDX9</accession>
<dbReference type="AlphaFoldDB" id="A0A1V9FDX9"/>
<dbReference type="Pfam" id="PF04773">
    <property type="entry name" value="FecR"/>
    <property type="match status" value="1"/>
</dbReference>
<dbReference type="InterPro" id="IPR032508">
    <property type="entry name" value="FecR_C"/>
</dbReference>
<evidence type="ECO:0000259" key="2">
    <source>
        <dbReference type="Pfam" id="PF04773"/>
    </source>
</evidence>
<comment type="caution">
    <text evidence="4">The sequence shown here is derived from an EMBL/GenBank/DDBJ whole genome shotgun (WGS) entry which is preliminary data.</text>
</comment>
<keyword evidence="5" id="KW-1185">Reference proteome</keyword>
<dbReference type="PANTHER" id="PTHR30273:SF2">
    <property type="entry name" value="PROTEIN FECR"/>
    <property type="match status" value="1"/>
</dbReference>
<dbReference type="OrthoDB" id="646755at2"/>
<dbReference type="EMBL" id="LWBP01000199">
    <property type="protein sequence ID" value="OQP56406.1"/>
    <property type="molecule type" value="Genomic_DNA"/>
</dbReference>
<dbReference type="Pfam" id="PF16344">
    <property type="entry name" value="FecR_C"/>
    <property type="match status" value="1"/>
</dbReference>
<name>A0A1V9FDX9_9BACT</name>
<feature type="domain" description="FecR protein" evidence="2">
    <location>
        <begin position="190"/>
        <end position="290"/>
    </location>
</feature>
<dbReference type="RefSeq" id="WP_081168457.1">
    <property type="nucleotide sequence ID" value="NZ_LWBP01000199.1"/>
</dbReference>
<feature type="transmembrane region" description="Helical" evidence="1">
    <location>
        <begin position="90"/>
        <end position="108"/>
    </location>
</feature>
<dbReference type="Gene3D" id="2.60.120.1440">
    <property type="match status" value="1"/>
</dbReference>
<dbReference type="STRING" id="550983.A4R26_04380"/>
<evidence type="ECO:0000256" key="1">
    <source>
        <dbReference type="SAM" id="Phobius"/>
    </source>
</evidence>
<dbReference type="InterPro" id="IPR006860">
    <property type="entry name" value="FecR"/>
</dbReference>
<evidence type="ECO:0008006" key="6">
    <source>
        <dbReference type="Google" id="ProtNLM"/>
    </source>
</evidence>
<keyword evidence="1" id="KW-0812">Transmembrane</keyword>
<dbReference type="GO" id="GO:0016989">
    <property type="term" value="F:sigma factor antagonist activity"/>
    <property type="evidence" value="ECO:0007669"/>
    <property type="project" value="TreeGrafter"/>
</dbReference>
<dbReference type="InterPro" id="IPR012373">
    <property type="entry name" value="Ferrdict_sens_TM"/>
</dbReference>
<dbReference type="Gene3D" id="3.55.50.30">
    <property type="match status" value="1"/>
</dbReference>
<reference evidence="5" key="1">
    <citation type="submission" date="2016-04" db="EMBL/GenBank/DDBJ databases">
        <authorList>
            <person name="Chen L."/>
            <person name="Zhuang W."/>
            <person name="Wang G."/>
        </authorList>
    </citation>
    <scope>NUCLEOTIDE SEQUENCE [LARGE SCALE GENOMIC DNA]</scope>
    <source>
        <strain evidence="5">208</strain>
    </source>
</reference>
<protein>
    <recommendedName>
        <fullName evidence="6">Iron dicitrate transport regulator FecR</fullName>
    </recommendedName>
</protein>
<organism evidence="4 5">
    <name type="scientific">Niastella populi</name>
    <dbReference type="NCBI Taxonomy" id="550983"/>
    <lineage>
        <taxon>Bacteria</taxon>
        <taxon>Pseudomonadati</taxon>
        <taxon>Bacteroidota</taxon>
        <taxon>Chitinophagia</taxon>
        <taxon>Chitinophagales</taxon>
        <taxon>Chitinophagaceae</taxon>
        <taxon>Niastella</taxon>
    </lineage>
</organism>
<sequence length="422" mass="46105">MNNQNYNDLFERLLQGKLSPEETDQLLEWLNREDNAGEAAGIISAHLSTPVLESAITPAIRNSLQGRLPSILNAGKRNKRSSVSLFLQPWFKYAAAAVLIITVGFFLLSPRQKKAAPTASVVTPKPTSDDIAPGSQGAILTLADGRQVVLDSLGNGTITVQTGAEVRLKDGQLVYAPVASAGQQLAYNSISTPKGRQFQLVLPDKTKVWLNAASSLKYPTHFSGNERRVEVWGEAYFEVAKDAQKPFIVTIPPQPGGVRGASVKVLGTHFNINAYSNEPAIKTTLLEGSVVVKTANGAASKRDETAKDNELSAVLKPGQQAIIAGHSPLTTHSPLTIHHSPNIEKVIAWKNGVFNFEEATLQEVMHQLERWYDIEVEYETGIPKLEFVGKMGRDLSLNNVLRGLELSKVHFRLEGRKLIVLH</sequence>
<evidence type="ECO:0000313" key="4">
    <source>
        <dbReference type="EMBL" id="OQP56406.1"/>
    </source>
</evidence>
<gene>
    <name evidence="4" type="ORF">A4R26_04380</name>
</gene>
<dbReference type="PANTHER" id="PTHR30273">
    <property type="entry name" value="PERIPLASMIC SIGNAL SENSOR AND SIGMA FACTOR ACTIVATOR FECR-RELATED"/>
    <property type="match status" value="1"/>
</dbReference>
<dbReference type="Proteomes" id="UP000192276">
    <property type="component" value="Unassembled WGS sequence"/>
</dbReference>
<keyword evidence="1" id="KW-1133">Transmembrane helix</keyword>
<evidence type="ECO:0000313" key="5">
    <source>
        <dbReference type="Proteomes" id="UP000192276"/>
    </source>
</evidence>
<proteinExistence type="predicted"/>
<feature type="domain" description="Protein FecR C-terminal" evidence="3">
    <location>
        <begin position="354"/>
        <end position="420"/>
    </location>
</feature>